<feature type="non-terminal residue" evidence="2">
    <location>
        <position position="1"/>
    </location>
</feature>
<keyword evidence="3" id="KW-1185">Reference proteome</keyword>
<gene>
    <name evidence="2" type="ORF">K466DRAFT_450174</name>
</gene>
<dbReference type="STRING" id="1314778.A0A5C3NKW1"/>
<sequence length="215" mass="25164">RTYIAIDCTTEKLVFLKDAWRFKDVDYLTEREGLVLKQLNDAGVPHVPTLLCEAELPGQQTKTQLLKPSNHDLTEVVELHHYRMVVSEVCFVIETCFKTGRQLVSTMRDAIFAHSRAVEVLGRLHCDISPGNIMAHPKIEVSAETGKPTVRWEGMLIDWELNRRVEEHRPQPRRMLLRTWVCVSYRFLQDRHKVLTIPDELESFLYVLLWHAVWY</sequence>
<evidence type="ECO:0000313" key="2">
    <source>
        <dbReference type="EMBL" id="TFK77845.1"/>
    </source>
</evidence>
<dbReference type="InterPro" id="IPR011009">
    <property type="entry name" value="Kinase-like_dom_sf"/>
</dbReference>
<evidence type="ECO:0000259" key="1">
    <source>
        <dbReference type="Pfam" id="PF17667"/>
    </source>
</evidence>
<protein>
    <recommendedName>
        <fullName evidence="1">Fungal-type protein kinase domain-containing protein</fullName>
    </recommendedName>
</protein>
<dbReference type="Pfam" id="PF17667">
    <property type="entry name" value="Pkinase_fungal"/>
    <property type="match status" value="1"/>
</dbReference>
<feature type="domain" description="Fungal-type protein kinase" evidence="1">
    <location>
        <begin position="61"/>
        <end position="210"/>
    </location>
</feature>
<dbReference type="Proteomes" id="UP000308197">
    <property type="component" value="Unassembled WGS sequence"/>
</dbReference>
<dbReference type="SUPFAM" id="SSF56112">
    <property type="entry name" value="Protein kinase-like (PK-like)"/>
    <property type="match status" value="1"/>
</dbReference>
<dbReference type="AlphaFoldDB" id="A0A5C3NKW1"/>
<accession>A0A5C3NKW1</accession>
<dbReference type="InParanoid" id="A0A5C3NKW1"/>
<dbReference type="EMBL" id="ML213085">
    <property type="protein sequence ID" value="TFK77845.1"/>
    <property type="molecule type" value="Genomic_DNA"/>
</dbReference>
<proteinExistence type="predicted"/>
<reference evidence="2 3" key="1">
    <citation type="journal article" date="2019" name="Nat. Ecol. Evol.">
        <title>Megaphylogeny resolves global patterns of mushroom evolution.</title>
        <authorList>
            <person name="Varga T."/>
            <person name="Krizsan K."/>
            <person name="Foldi C."/>
            <person name="Dima B."/>
            <person name="Sanchez-Garcia M."/>
            <person name="Sanchez-Ramirez S."/>
            <person name="Szollosi G.J."/>
            <person name="Szarkandi J.G."/>
            <person name="Papp V."/>
            <person name="Albert L."/>
            <person name="Andreopoulos W."/>
            <person name="Angelini C."/>
            <person name="Antonin V."/>
            <person name="Barry K.W."/>
            <person name="Bougher N.L."/>
            <person name="Buchanan P."/>
            <person name="Buyck B."/>
            <person name="Bense V."/>
            <person name="Catcheside P."/>
            <person name="Chovatia M."/>
            <person name="Cooper J."/>
            <person name="Damon W."/>
            <person name="Desjardin D."/>
            <person name="Finy P."/>
            <person name="Geml J."/>
            <person name="Haridas S."/>
            <person name="Hughes K."/>
            <person name="Justo A."/>
            <person name="Karasinski D."/>
            <person name="Kautmanova I."/>
            <person name="Kiss B."/>
            <person name="Kocsube S."/>
            <person name="Kotiranta H."/>
            <person name="LaButti K.M."/>
            <person name="Lechner B.E."/>
            <person name="Liimatainen K."/>
            <person name="Lipzen A."/>
            <person name="Lukacs Z."/>
            <person name="Mihaltcheva S."/>
            <person name="Morgado L.N."/>
            <person name="Niskanen T."/>
            <person name="Noordeloos M.E."/>
            <person name="Ohm R.A."/>
            <person name="Ortiz-Santana B."/>
            <person name="Ovrebo C."/>
            <person name="Racz N."/>
            <person name="Riley R."/>
            <person name="Savchenko A."/>
            <person name="Shiryaev A."/>
            <person name="Soop K."/>
            <person name="Spirin V."/>
            <person name="Szebenyi C."/>
            <person name="Tomsovsky M."/>
            <person name="Tulloss R.E."/>
            <person name="Uehling J."/>
            <person name="Grigoriev I.V."/>
            <person name="Vagvolgyi C."/>
            <person name="Papp T."/>
            <person name="Martin F.M."/>
            <person name="Miettinen O."/>
            <person name="Hibbett D.S."/>
            <person name="Nagy L.G."/>
        </authorList>
    </citation>
    <scope>NUCLEOTIDE SEQUENCE [LARGE SCALE GENOMIC DNA]</scope>
    <source>
        <strain evidence="2 3">HHB13444</strain>
    </source>
</reference>
<name>A0A5C3NKW1_9APHY</name>
<organism evidence="2 3">
    <name type="scientific">Polyporus arcularius HHB13444</name>
    <dbReference type="NCBI Taxonomy" id="1314778"/>
    <lineage>
        <taxon>Eukaryota</taxon>
        <taxon>Fungi</taxon>
        <taxon>Dikarya</taxon>
        <taxon>Basidiomycota</taxon>
        <taxon>Agaricomycotina</taxon>
        <taxon>Agaricomycetes</taxon>
        <taxon>Polyporales</taxon>
        <taxon>Polyporaceae</taxon>
        <taxon>Polyporus</taxon>
    </lineage>
</organism>
<feature type="non-terminal residue" evidence="2">
    <location>
        <position position="215"/>
    </location>
</feature>
<dbReference type="InterPro" id="IPR040976">
    <property type="entry name" value="Pkinase_fungal"/>
</dbReference>
<evidence type="ECO:0000313" key="3">
    <source>
        <dbReference type="Proteomes" id="UP000308197"/>
    </source>
</evidence>